<evidence type="ECO:0000259" key="11">
    <source>
        <dbReference type="Pfam" id="PF07885"/>
    </source>
</evidence>
<dbReference type="GO" id="GO:0005886">
    <property type="term" value="C:plasma membrane"/>
    <property type="evidence" value="ECO:0007669"/>
    <property type="project" value="TreeGrafter"/>
</dbReference>
<feature type="region of interest" description="Disordered" evidence="9">
    <location>
        <begin position="19"/>
        <end position="39"/>
    </location>
</feature>
<evidence type="ECO:0000256" key="2">
    <source>
        <dbReference type="ARBA" id="ARBA00022448"/>
    </source>
</evidence>
<dbReference type="EMBL" id="CARXXK010000001">
    <property type="protein sequence ID" value="CAI6344587.1"/>
    <property type="molecule type" value="Genomic_DNA"/>
</dbReference>
<feature type="compositionally biased region" description="Low complexity" evidence="9">
    <location>
        <begin position="99"/>
        <end position="139"/>
    </location>
</feature>
<feature type="transmembrane region" description="Helical" evidence="10">
    <location>
        <begin position="400"/>
        <end position="423"/>
    </location>
</feature>
<feature type="transmembrane region" description="Helical" evidence="10">
    <location>
        <begin position="60"/>
        <end position="84"/>
    </location>
</feature>
<dbReference type="PANTHER" id="PTHR11003:SF325">
    <property type="entry name" value="POTASSIUM CHANNEL DOMAIN-CONTAINING PROTEIN"/>
    <property type="match status" value="1"/>
</dbReference>
<dbReference type="Gene3D" id="1.10.287.70">
    <property type="match status" value="1"/>
</dbReference>
<evidence type="ECO:0000313" key="13">
    <source>
        <dbReference type="Proteomes" id="UP001160148"/>
    </source>
</evidence>
<dbReference type="GO" id="GO:0015271">
    <property type="term" value="F:outward rectifier potassium channel activity"/>
    <property type="evidence" value="ECO:0007669"/>
    <property type="project" value="TreeGrafter"/>
</dbReference>
<keyword evidence="6 10" id="KW-0472">Membrane</keyword>
<feature type="region of interest" description="Disordered" evidence="9">
    <location>
        <begin position="271"/>
        <end position="303"/>
    </location>
</feature>
<feature type="compositionally biased region" description="Gly residues" evidence="9">
    <location>
        <begin position="279"/>
        <end position="292"/>
    </location>
</feature>
<feature type="transmembrane region" description="Helical" evidence="10">
    <location>
        <begin position="342"/>
        <end position="362"/>
    </location>
</feature>
<dbReference type="Pfam" id="PF07885">
    <property type="entry name" value="Ion_trans_2"/>
    <property type="match status" value="2"/>
</dbReference>
<proteinExistence type="inferred from homology"/>
<dbReference type="InterPro" id="IPR013099">
    <property type="entry name" value="K_chnl_dom"/>
</dbReference>
<dbReference type="PRINTS" id="PR01333">
    <property type="entry name" value="2POREKCHANEL"/>
</dbReference>
<evidence type="ECO:0000256" key="1">
    <source>
        <dbReference type="ARBA" id="ARBA00004141"/>
    </source>
</evidence>
<dbReference type="GO" id="GO:0022841">
    <property type="term" value="F:potassium ion leak channel activity"/>
    <property type="evidence" value="ECO:0007669"/>
    <property type="project" value="TreeGrafter"/>
</dbReference>
<keyword evidence="13" id="KW-1185">Reference proteome</keyword>
<keyword evidence="7 8" id="KW-0407">Ion channel</keyword>
<reference evidence="12 13" key="1">
    <citation type="submission" date="2023-01" db="EMBL/GenBank/DDBJ databases">
        <authorList>
            <person name="Whitehead M."/>
        </authorList>
    </citation>
    <scope>NUCLEOTIDE SEQUENCE [LARGE SCALE GENOMIC DNA]</scope>
</reference>
<dbReference type="GO" id="GO:0030322">
    <property type="term" value="P:stabilization of membrane potential"/>
    <property type="evidence" value="ECO:0007669"/>
    <property type="project" value="TreeGrafter"/>
</dbReference>
<dbReference type="AlphaFoldDB" id="A0AAV0VN03"/>
<feature type="region of interest" description="Disordered" evidence="9">
    <location>
        <begin position="486"/>
        <end position="512"/>
    </location>
</feature>
<evidence type="ECO:0000256" key="6">
    <source>
        <dbReference type="ARBA" id="ARBA00023136"/>
    </source>
</evidence>
<keyword evidence="3 8" id="KW-0812">Transmembrane</keyword>
<organism evidence="12 13">
    <name type="scientific">Macrosiphum euphorbiae</name>
    <name type="common">potato aphid</name>
    <dbReference type="NCBI Taxonomy" id="13131"/>
    <lineage>
        <taxon>Eukaryota</taxon>
        <taxon>Metazoa</taxon>
        <taxon>Ecdysozoa</taxon>
        <taxon>Arthropoda</taxon>
        <taxon>Hexapoda</taxon>
        <taxon>Insecta</taxon>
        <taxon>Pterygota</taxon>
        <taxon>Neoptera</taxon>
        <taxon>Paraneoptera</taxon>
        <taxon>Hemiptera</taxon>
        <taxon>Sternorrhyncha</taxon>
        <taxon>Aphidomorpha</taxon>
        <taxon>Aphidoidea</taxon>
        <taxon>Aphididae</taxon>
        <taxon>Macrosiphini</taxon>
        <taxon>Macrosiphum</taxon>
    </lineage>
</organism>
<feature type="transmembrane region" description="Helical" evidence="10">
    <location>
        <begin position="229"/>
        <end position="249"/>
    </location>
</feature>
<gene>
    <name evidence="12" type="ORF">MEUPH1_LOCUS1705</name>
</gene>
<comment type="caution">
    <text evidence="12">The sequence shown here is derived from an EMBL/GenBank/DDBJ whole genome shotgun (WGS) entry which is preliminary data.</text>
</comment>
<comment type="similarity">
    <text evidence="8">Belongs to the two pore domain potassium channel (TC 1.A.1.8) family.</text>
</comment>
<dbReference type="Proteomes" id="UP001160148">
    <property type="component" value="Unassembled WGS sequence"/>
</dbReference>
<keyword evidence="5 8" id="KW-0406">Ion transport</keyword>
<keyword evidence="4 10" id="KW-1133">Transmembrane helix</keyword>
<comment type="subcellular location">
    <subcellularLocation>
        <location evidence="1">Membrane</location>
        <topology evidence="1">Multi-pass membrane protein</topology>
    </subcellularLocation>
</comment>
<feature type="transmembrane region" description="Helical" evidence="10">
    <location>
        <begin position="202"/>
        <end position="223"/>
    </location>
</feature>
<evidence type="ECO:0000256" key="10">
    <source>
        <dbReference type="SAM" id="Phobius"/>
    </source>
</evidence>
<name>A0AAV0VN03_9HEMI</name>
<evidence type="ECO:0000256" key="8">
    <source>
        <dbReference type="RuleBase" id="RU003857"/>
    </source>
</evidence>
<feature type="domain" description="Potassium channel" evidence="11">
    <location>
        <begin position="199"/>
        <end position="257"/>
    </location>
</feature>
<evidence type="ECO:0000256" key="9">
    <source>
        <dbReference type="SAM" id="MobiDB-lite"/>
    </source>
</evidence>
<evidence type="ECO:0000256" key="7">
    <source>
        <dbReference type="ARBA" id="ARBA00023303"/>
    </source>
</evidence>
<feature type="region of interest" description="Disordered" evidence="9">
    <location>
        <begin position="90"/>
        <end position="142"/>
    </location>
</feature>
<evidence type="ECO:0000256" key="4">
    <source>
        <dbReference type="ARBA" id="ARBA00022989"/>
    </source>
</evidence>
<feature type="domain" description="Potassium channel" evidence="11">
    <location>
        <begin position="351"/>
        <end position="426"/>
    </location>
</feature>
<protein>
    <recommendedName>
        <fullName evidence="11">Potassium channel domain-containing protein</fullName>
    </recommendedName>
</protein>
<evidence type="ECO:0000313" key="12">
    <source>
        <dbReference type="EMBL" id="CAI6344587.1"/>
    </source>
</evidence>
<dbReference type="SUPFAM" id="SSF81995">
    <property type="entry name" value="beta-sandwich domain of Sec23/24"/>
    <property type="match status" value="1"/>
</dbReference>
<accession>A0AAV0VN03</accession>
<dbReference type="InterPro" id="IPR003280">
    <property type="entry name" value="2pore_dom_K_chnl"/>
</dbReference>
<evidence type="ECO:0000256" key="5">
    <source>
        <dbReference type="ARBA" id="ARBA00023065"/>
    </source>
</evidence>
<dbReference type="SUPFAM" id="SSF81324">
    <property type="entry name" value="Voltage-gated potassium channels"/>
    <property type="match status" value="2"/>
</dbReference>
<sequence>MTNSPGAYHAAAAAENNRNIGHAAATSTSTTAQGRRSQADASHYIMPADPHSCCDPAPTVLSGAGICLIVLGYTMFGAFTFMTLENGGRDSVQSIRGGQQQHPQPQPQTQQQQQQQQQHSQPQQHQQQQQQQQHQQQSQYQLARNDKLRAQTVEKLWKITEDLNILYRDNWTRLAEEEILKFQDSLIRKYGGPNQTDRRHRWNFASSFLYSLTLITTIGYGSVTPQTPWGRVITIVYALIGIPLMLLYLSTMGETLAKNFRRVYSRLCSPGNREDGDDGSAGGGRGRPGGGKRAPPNTVSSNHVGGGDYYRHPYEFETVSGAAAYADVANVGLSGGGGQKRVPVLLSLSVVAAYVALGAFIYQKLERWTLLEGSYFCFTSLGTIGFGELVPGGVESTKDVSVFVSSGYILVGMAVVAMCFQLLQDELAAMSRNCRWCCCWWWMWTQQQHQQQLQHKDINMVVCTVAGAVDGGGGCDDDDCGGAISSAAPHSQNRGRQPPHPHNRNNGVAAGS</sequence>
<feature type="compositionally biased region" description="Low complexity" evidence="9">
    <location>
        <begin position="23"/>
        <end position="32"/>
    </location>
</feature>
<dbReference type="PANTHER" id="PTHR11003">
    <property type="entry name" value="POTASSIUM CHANNEL, SUBFAMILY K"/>
    <property type="match status" value="1"/>
</dbReference>
<evidence type="ECO:0000256" key="3">
    <source>
        <dbReference type="ARBA" id="ARBA00022692"/>
    </source>
</evidence>
<keyword evidence="2 8" id="KW-0813">Transport</keyword>